<evidence type="ECO:0000256" key="1">
    <source>
        <dbReference type="SAM" id="MobiDB-lite"/>
    </source>
</evidence>
<name>A0AAJ0FHT9_9PEZI</name>
<evidence type="ECO:0000313" key="3">
    <source>
        <dbReference type="Proteomes" id="UP001244011"/>
    </source>
</evidence>
<feature type="region of interest" description="Disordered" evidence="1">
    <location>
        <begin position="1"/>
        <end position="84"/>
    </location>
</feature>
<dbReference type="RefSeq" id="XP_060285154.1">
    <property type="nucleotide sequence ID" value="XM_060424488.1"/>
</dbReference>
<dbReference type="InterPro" id="IPR027417">
    <property type="entry name" value="P-loop_NTPase"/>
</dbReference>
<feature type="compositionally biased region" description="Basic and acidic residues" evidence="1">
    <location>
        <begin position="1"/>
        <end position="22"/>
    </location>
</feature>
<dbReference type="Proteomes" id="UP001244011">
    <property type="component" value="Unassembled WGS sequence"/>
</dbReference>
<dbReference type="Gene3D" id="3.40.50.300">
    <property type="entry name" value="P-loop containing nucleotide triphosphate hydrolases"/>
    <property type="match status" value="1"/>
</dbReference>
<feature type="compositionally biased region" description="Low complexity" evidence="1">
    <location>
        <begin position="23"/>
        <end position="40"/>
    </location>
</feature>
<evidence type="ECO:0008006" key="4">
    <source>
        <dbReference type="Google" id="ProtNLM"/>
    </source>
</evidence>
<dbReference type="EMBL" id="MU839004">
    <property type="protein sequence ID" value="KAK1768941.1"/>
    <property type="molecule type" value="Genomic_DNA"/>
</dbReference>
<feature type="compositionally biased region" description="Acidic residues" evidence="1">
    <location>
        <begin position="51"/>
        <end position="63"/>
    </location>
</feature>
<organism evidence="2 3">
    <name type="scientific">Phialemonium atrogriseum</name>
    <dbReference type="NCBI Taxonomy" id="1093897"/>
    <lineage>
        <taxon>Eukaryota</taxon>
        <taxon>Fungi</taxon>
        <taxon>Dikarya</taxon>
        <taxon>Ascomycota</taxon>
        <taxon>Pezizomycotina</taxon>
        <taxon>Sordariomycetes</taxon>
        <taxon>Sordariomycetidae</taxon>
        <taxon>Cephalothecales</taxon>
        <taxon>Cephalothecaceae</taxon>
        <taxon>Phialemonium</taxon>
    </lineage>
</organism>
<reference evidence="2" key="1">
    <citation type="submission" date="2023-06" db="EMBL/GenBank/DDBJ databases">
        <title>Genome-scale phylogeny and comparative genomics of the fungal order Sordariales.</title>
        <authorList>
            <consortium name="Lawrence Berkeley National Laboratory"/>
            <person name="Hensen N."/>
            <person name="Bonometti L."/>
            <person name="Westerberg I."/>
            <person name="Brannstrom I.O."/>
            <person name="Guillou S."/>
            <person name="Cros-Aarteil S."/>
            <person name="Calhoun S."/>
            <person name="Haridas S."/>
            <person name="Kuo A."/>
            <person name="Mondo S."/>
            <person name="Pangilinan J."/>
            <person name="Riley R."/>
            <person name="Labutti K."/>
            <person name="Andreopoulos B."/>
            <person name="Lipzen A."/>
            <person name="Chen C."/>
            <person name="Yanf M."/>
            <person name="Daum C."/>
            <person name="Ng V."/>
            <person name="Clum A."/>
            <person name="Steindorff A."/>
            <person name="Ohm R."/>
            <person name="Martin F."/>
            <person name="Silar P."/>
            <person name="Natvig D."/>
            <person name="Lalanne C."/>
            <person name="Gautier V."/>
            <person name="Ament-Velasquez S.L."/>
            <person name="Kruys A."/>
            <person name="Hutchinson M.I."/>
            <person name="Powell A.J."/>
            <person name="Barry K."/>
            <person name="Miller A.N."/>
            <person name="Grigoriev I.V."/>
            <person name="Debuchy R."/>
            <person name="Gladieux P."/>
            <person name="Thoren M.H."/>
            <person name="Johannesson H."/>
        </authorList>
    </citation>
    <scope>NUCLEOTIDE SEQUENCE</scope>
    <source>
        <strain evidence="2">8032-3</strain>
    </source>
</reference>
<sequence length="600" mass="64887">MAGLRLSDHKGRVSRDSRRDSFGARLRSSTSSSSGAGKSRMPTPPSRHGDDYDDSEDASDESSADGRGESADEGEGESSSDEDFTLETHLGLLERRADQDELNEIKTAPIFTDSVRKYAISVTGKSPDQPFTQFGLIAGDVSHPAGAPPADPRIFYNVSAPSSVFICGSQGSGKSHSLSCLLENCLIPSKANTLPRPLTGIVFHFDTFISDNGGSPCEAAWLSSSRDVKVRVLCAPTNVRTIRQVYQRFPNVKVEELRLSQLDLNTKRMLDLMAVTSGNMPLYLHVVNRILRDLRITQQKSGKGFDYTTFKRMVQAEDLTKDQLAPLKQRLDTLESFMVEDQAKAYNMWAKERSGHSPKQQRKHEAQGTDWTPEAGQLTIVDLSCPCVTSEMACSLFNICLSLFLEQPSKVGRVIALDEAHKYMNDSPESQTLTESLLATIRLQRHLGARIIISTQEPTVSPKLLDLCSVTIVHRFTSPDWLAALKKHLAGVSTASQLLEQAAARHDGDAANGDGHGHDDGVGAVALGRGNPSLGLFSQIVGLRVGEALVFAPSAIVGVRVVGAAAAAGGAAVRRLGNGVLKVRVRRRVTADGGRSIMAL</sequence>
<dbReference type="AlphaFoldDB" id="A0AAJ0FHT9"/>
<proteinExistence type="predicted"/>
<feature type="region of interest" description="Disordered" evidence="1">
    <location>
        <begin position="350"/>
        <end position="369"/>
    </location>
</feature>
<protein>
    <recommendedName>
        <fullName evidence="4">Zona occludens toxin N-terminal domain-containing protein</fullName>
    </recommendedName>
</protein>
<gene>
    <name evidence="2" type="ORF">QBC33DRAFT_448798</name>
</gene>
<accession>A0AAJ0FHT9</accession>
<keyword evidence="3" id="KW-1185">Reference proteome</keyword>
<dbReference type="GeneID" id="85307675"/>
<dbReference type="SUPFAM" id="SSF52540">
    <property type="entry name" value="P-loop containing nucleoside triphosphate hydrolases"/>
    <property type="match status" value="1"/>
</dbReference>
<feature type="compositionally biased region" description="Acidic residues" evidence="1">
    <location>
        <begin position="71"/>
        <end position="84"/>
    </location>
</feature>
<evidence type="ECO:0000313" key="2">
    <source>
        <dbReference type="EMBL" id="KAK1768941.1"/>
    </source>
</evidence>
<comment type="caution">
    <text evidence="2">The sequence shown here is derived from an EMBL/GenBank/DDBJ whole genome shotgun (WGS) entry which is preliminary data.</text>
</comment>